<sequence length="82" mass="9070">MKPLRVVGVALLEVAEVERTPSLERVCQRLVRELLAEEFGVVVGHLRRREQSTWRCGSRSTHSATNCTASLRVPLAVASSGR</sequence>
<keyword evidence="2" id="KW-1185">Reference proteome</keyword>
<dbReference type="Proteomes" id="UP001596407">
    <property type="component" value="Unassembled WGS sequence"/>
</dbReference>
<dbReference type="AlphaFoldDB" id="A0ABD5WT74"/>
<dbReference type="RefSeq" id="WP_276279573.1">
    <property type="nucleotide sequence ID" value="NZ_CP119809.1"/>
</dbReference>
<gene>
    <name evidence="1" type="ORF">ACFQJ6_22375</name>
</gene>
<accession>A0ABD5WT74</accession>
<evidence type="ECO:0000313" key="1">
    <source>
        <dbReference type="EMBL" id="MFC7082419.1"/>
    </source>
</evidence>
<comment type="caution">
    <text evidence="1">The sequence shown here is derived from an EMBL/GenBank/DDBJ whole genome shotgun (WGS) entry which is preliminary data.</text>
</comment>
<organism evidence="1 2">
    <name type="scientific">Halorussus caseinilyticus</name>
    <dbReference type="NCBI Taxonomy" id="3034025"/>
    <lineage>
        <taxon>Archaea</taxon>
        <taxon>Methanobacteriati</taxon>
        <taxon>Methanobacteriota</taxon>
        <taxon>Stenosarchaea group</taxon>
        <taxon>Halobacteria</taxon>
        <taxon>Halobacteriales</taxon>
        <taxon>Haladaptataceae</taxon>
        <taxon>Halorussus</taxon>
    </lineage>
</organism>
<reference evidence="1 2" key="1">
    <citation type="journal article" date="2019" name="Int. J. Syst. Evol. Microbiol.">
        <title>The Global Catalogue of Microorganisms (GCM) 10K type strain sequencing project: providing services to taxonomists for standard genome sequencing and annotation.</title>
        <authorList>
            <consortium name="The Broad Institute Genomics Platform"/>
            <consortium name="The Broad Institute Genome Sequencing Center for Infectious Disease"/>
            <person name="Wu L."/>
            <person name="Ma J."/>
        </authorList>
    </citation>
    <scope>NUCLEOTIDE SEQUENCE [LARGE SCALE GENOMIC DNA]</scope>
    <source>
        <strain evidence="1 2">DT72</strain>
    </source>
</reference>
<name>A0ABD5WT74_9EURY</name>
<protein>
    <submittedName>
        <fullName evidence="1">Uncharacterized protein</fullName>
    </submittedName>
</protein>
<proteinExistence type="predicted"/>
<dbReference type="GeneID" id="79304149"/>
<evidence type="ECO:0000313" key="2">
    <source>
        <dbReference type="Proteomes" id="UP001596407"/>
    </source>
</evidence>
<dbReference type="EMBL" id="JBHSZH010000005">
    <property type="protein sequence ID" value="MFC7082419.1"/>
    <property type="molecule type" value="Genomic_DNA"/>
</dbReference>